<evidence type="ECO:0000256" key="9">
    <source>
        <dbReference type="SAM" id="MobiDB-lite"/>
    </source>
</evidence>
<dbReference type="Pfam" id="PF00756">
    <property type="entry name" value="Esterase"/>
    <property type="match status" value="1"/>
</dbReference>
<keyword evidence="11" id="KW-0378">Hydrolase</keyword>
<comment type="caution">
    <text evidence="11">The sequence shown here is derived from an EMBL/GenBank/DDBJ whole genome shotgun (WGS) entry which is preliminary data.</text>
</comment>
<evidence type="ECO:0000256" key="4">
    <source>
        <dbReference type="ARBA" id="ARBA00013244"/>
    </source>
</evidence>
<feature type="chain" id="PRO_5045927209" description="Acyl-CoA:diacylglycerol acyltransferase" evidence="10">
    <location>
        <begin position="26"/>
        <end position="399"/>
    </location>
</feature>
<dbReference type="Gene3D" id="3.40.50.1820">
    <property type="entry name" value="alpha/beta hydrolase"/>
    <property type="match status" value="1"/>
</dbReference>
<dbReference type="InterPro" id="IPR029058">
    <property type="entry name" value="AB_hydrolase_fold"/>
</dbReference>
<evidence type="ECO:0000256" key="7">
    <source>
        <dbReference type="ARBA" id="ARBA00032572"/>
    </source>
</evidence>
<evidence type="ECO:0000256" key="10">
    <source>
        <dbReference type="SAM" id="SignalP"/>
    </source>
</evidence>
<organism evidence="11 12">
    <name type="scientific">Planomonospora corallina</name>
    <dbReference type="NCBI Taxonomy" id="1806052"/>
    <lineage>
        <taxon>Bacteria</taxon>
        <taxon>Bacillati</taxon>
        <taxon>Actinomycetota</taxon>
        <taxon>Actinomycetes</taxon>
        <taxon>Streptosporangiales</taxon>
        <taxon>Streptosporangiaceae</taxon>
        <taxon>Planomonospora</taxon>
    </lineage>
</organism>
<accession>A0ABV8I9D3</accession>
<comment type="catalytic activity">
    <reaction evidence="1">
        <text>2 alpha,alpha'-trehalose 6-mycolate = alpha,alpha'-trehalose 6,6'-bismycolate + alpha,alpha-trehalose</text>
        <dbReference type="Rhea" id="RHEA:23472"/>
        <dbReference type="ChEBI" id="CHEBI:16551"/>
        <dbReference type="ChEBI" id="CHEBI:18195"/>
        <dbReference type="ChEBI" id="CHEBI:18234"/>
        <dbReference type="EC" id="2.3.1.122"/>
    </reaction>
</comment>
<feature type="compositionally biased region" description="Pro residues" evidence="9">
    <location>
        <begin position="359"/>
        <end position="392"/>
    </location>
</feature>
<dbReference type="PROSITE" id="PS51318">
    <property type="entry name" value="TAT"/>
    <property type="match status" value="1"/>
</dbReference>
<evidence type="ECO:0000256" key="6">
    <source>
        <dbReference type="ARBA" id="ARBA00023315"/>
    </source>
</evidence>
<evidence type="ECO:0000256" key="5">
    <source>
        <dbReference type="ARBA" id="ARBA00022679"/>
    </source>
</evidence>
<sequence length="399" mass="42636">MRSARHGLLALAAAAAVTLPTAAYAAPLQASAPAGQATRYTLDPGTSPSGPWPAALPGGPQVVQENWLDPRTVDLTVSSPAVNAQLPVRLLLPKGWSKQANRTWPVLYLFHGGADNYTSWTRQTGIEEMTANVDAIVVMPEAGATGNYSDWYNGGKGGPPAWETFHTKELIGLLESGYKAGSRRAVSGISMGAHGAMKYAAKNPGMFRFVGAHSGILSTRLPGVPSAIMRAQEKGSQDPKALWGDPIRNRDVWKANDPTAYAKNLQGVTIYISGSRTGLKGEFDAPDAEWHPAHLGEPLSTYTARHLITKLRAYGVKPTVNFYKRGTHSWPYWEREFKTSFPTILKSLGLDQNGGSPGTPTPTPTPTPTVTPAPTGSPAPTKPPAPGNPVVPPELWKLR</sequence>
<protein>
    <recommendedName>
        <fullName evidence="7">Acyl-CoA:diacylglycerol acyltransferase</fullName>
        <ecNumber evidence="3">2.3.1.122</ecNumber>
        <ecNumber evidence="4">2.3.1.20</ecNumber>
    </recommendedName>
</protein>
<dbReference type="InterPro" id="IPR006311">
    <property type="entry name" value="TAT_signal"/>
</dbReference>
<name>A0ABV8I9D3_9ACTN</name>
<feature type="signal peptide" evidence="10">
    <location>
        <begin position="1"/>
        <end position="25"/>
    </location>
</feature>
<keyword evidence="6" id="KW-0012">Acyltransferase</keyword>
<dbReference type="Proteomes" id="UP001595850">
    <property type="component" value="Unassembled WGS sequence"/>
</dbReference>
<proteinExistence type="inferred from homology"/>
<dbReference type="RefSeq" id="WP_377290480.1">
    <property type="nucleotide sequence ID" value="NZ_JBHSBM010000024.1"/>
</dbReference>
<dbReference type="SUPFAM" id="SSF53474">
    <property type="entry name" value="alpha/beta-Hydrolases"/>
    <property type="match status" value="1"/>
</dbReference>
<evidence type="ECO:0000313" key="12">
    <source>
        <dbReference type="Proteomes" id="UP001595850"/>
    </source>
</evidence>
<evidence type="ECO:0000256" key="3">
    <source>
        <dbReference type="ARBA" id="ARBA00012820"/>
    </source>
</evidence>
<evidence type="ECO:0000313" key="11">
    <source>
        <dbReference type="EMBL" id="MFC4060847.1"/>
    </source>
</evidence>
<dbReference type="PANTHER" id="PTHR48098">
    <property type="entry name" value="ENTEROCHELIN ESTERASE-RELATED"/>
    <property type="match status" value="1"/>
</dbReference>
<evidence type="ECO:0000256" key="8">
    <source>
        <dbReference type="ARBA" id="ARBA00048109"/>
    </source>
</evidence>
<keyword evidence="5" id="KW-0808">Transferase</keyword>
<dbReference type="EMBL" id="JBHSBM010000024">
    <property type="protein sequence ID" value="MFC4060847.1"/>
    <property type="molecule type" value="Genomic_DNA"/>
</dbReference>
<dbReference type="PANTHER" id="PTHR48098:SF1">
    <property type="entry name" value="DIACYLGLYCEROL ACYLTRANSFERASE_MYCOLYLTRANSFERASE AG85A"/>
    <property type="match status" value="1"/>
</dbReference>
<reference evidence="12" key="1">
    <citation type="journal article" date="2019" name="Int. J. Syst. Evol. Microbiol.">
        <title>The Global Catalogue of Microorganisms (GCM) 10K type strain sequencing project: providing services to taxonomists for standard genome sequencing and annotation.</title>
        <authorList>
            <consortium name="The Broad Institute Genomics Platform"/>
            <consortium name="The Broad Institute Genome Sequencing Center for Infectious Disease"/>
            <person name="Wu L."/>
            <person name="Ma J."/>
        </authorList>
    </citation>
    <scope>NUCLEOTIDE SEQUENCE [LARGE SCALE GENOMIC DNA]</scope>
    <source>
        <strain evidence="12">TBRC 4489</strain>
    </source>
</reference>
<dbReference type="InterPro" id="IPR050583">
    <property type="entry name" value="Mycobacterial_A85_antigen"/>
</dbReference>
<keyword evidence="10" id="KW-0732">Signal</keyword>
<evidence type="ECO:0000256" key="1">
    <source>
        <dbReference type="ARBA" id="ARBA00000697"/>
    </source>
</evidence>
<gene>
    <name evidence="11" type="ORF">ACFOWE_21300</name>
</gene>
<feature type="region of interest" description="Disordered" evidence="9">
    <location>
        <begin position="348"/>
        <end position="399"/>
    </location>
</feature>
<comment type="catalytic activity">
    <reaction evidence="8">
        <text>an acyl-CoA + a 1,2-diacyl-sn-glycerol = a triacyl-sn-glycerol + CoA</text>
        <dbReference type="Rhea" id="RHEA:10868"/>
        <dbReference type="ChEBI" id="CHEBI:17815"/>
        <dbReference type="ChEBI" id="CHEBI:57287"/>
        <dbReference type="ChEBI" id="CHEBI:58342"/>
        <dbReference type="ChEBI" id="CHEBI:64615"/>
        <dbReference type="EC" id="2.3.1.20"/>
    </reaction>
</comment>
<evidence type="ECO:0000256" key="2">
    <source>
        <dbReference type="ARBA" id="ARBA00005874"/>
    </source>
</evidence>
<dbReference type="GO" id="GO:0016787">
    <property type="term" value="F:hydrolase activity"/>
    <property type="evidence" value="ECO:0007669"/>
    <property type="project" value="UniProtKB-KW"/>
</dbReference>
<dbReference type="InterPro" id="IPR000801">
    <property type="entry name" value="Esterase-like"/>
</dbReference>
<comment type="similarity">
    <text evidence="2">Belongs to the mycobacterial A85 antigen family.</text>
</comment>
<dbReference type="EC" id="2.3.1.20" evidence="4"/>
<dbReference type="EC" id="2.3.1.122" evidence="3"/>
<keyword evidence="12" id="KW-1185">Reference proteome</keyword>